<accession>A0A6G9ZE65</accession>
<feature type="region of interest" description="Disordered" evidence="1">
    <location>
        <begin position="52"/>
        <end position="94"/>
    </location>
</feature>
<proteinExistence type="predicted"/>
<feature type="compositionally biased region" description="Basic and acidic residues" evidence="1">
    <location>
        <begin position="85"/>
        <end position="94"/>
    </location>
</feature>
<evidence type="ECO:0000313" key="3">
    <source>
        <dbReference type="EMBL" id="QIS23406.1"/>
    </source>
</evidence>
<dbReference type="AlphaFoldDB" id="A0A6G9ZE65"/>
<evidence type="ECO:0000256" key="1">
    <source>
        <dbReference type="SAM" id="MobiDB-lite"/>
    </source>
</evidence>
<dbReference type="RefSeq" id="WP_238845594.1">
    <property type="nucleotide sequence ID" value="NZ_CP046173.1"/>
</dbReference>
<feature type="transmembrane region" description="Helical" evidence="2">
    <location>
        <begin position="32"/>
        <end position="50"/>
    </location>
</feature>
<name>A0A6G9ZE65_9NOCA</name>
<evidence type="ECO:0000256" key="2">
    <source>
        <dbReference type="SAM" id="Phobius"/>
    </source>
</evidence>
<reference evidence="3 4" key="1">
    <citation type="journal article" date="2019" name="ACS Chem. Biol.">
        <title>Identification and Mobilization of a Cryptic Antibiotic Biosynthesis Gene Locus from a Human-Pathogenic Nocardia Isolate.</title>
        <authorList>
            <person name="Herisse M."/>
            <person name="Ishida K."/>
            <person name="Porter J.L."/>
            <person name="Howden B."/>
            <person name="Hertweck C."/>
            <person name="Stinear T.P."/>
            <person name="Pidot S.J."/>
        </authorList>
    </citation>
    <scope>NUCLEOTIDE SEQUENCE [LARGE SCALE GENOMIC DNA]</scope>
    <source>
        <strain evidence="3 4">AUSMDU00012715</strain>
    </source>
</reference>
<keyword evidence="2" id="KW-1133">Transmembrane helix</keyword>
<dbReference type="EMBL" id="CP046173">
    <property type="protein sequence ID" value="QIS23406.1"/>
    <property type="molecule type" value="Genomic_DNA"/>
</dbReference>
<feature type="compositionally biased region" description="Polar residues" evidence="1">
    <location>
        <begin position="61"/>
        <end position="73"/>
    </location>
</feature>
<keyword evidence="2" id="KW-0812">Transmembrane</keyword>
<gene>
    <name evidence="3" type="ORF">F6W96_38825</name>
</gene>
<sequence length="94" mass="9789">MAITLALGISASITMAFILPVIRDVQVNDQAITMLATMLGAAIGAIGAYLTGERQHRTSEPDNPTDPSNTNKTAAHGSPSTPPEATKRQDPTST</sequence>
<keyword evidence="2" id="KW-0472">Membrane</keyword>
<organism evidence="3 4">
    <name type="scientific">Nocardia terpenica</name>
    <dbReference type="NCBI Taxonomy" id="455432"/>
    <lineage>
        <taxon>Bacteria</taxon>
        <taxon>Bacillati</taxon>
        <taxon>Actinomycetota</taxon>
        <taxon>Actinomycetes</taxon>
        <taxon>Mycobacteriales</taxon>
        <taxon>Nocardiaceae</taxon>
        <taxon>Nocardia</taxon>
    </lineage>
</organism>
<protein>
    <submittedName>
        <fullName evidence="3">Uncharacterized protein</fullName>
    </submittedName>
</protein>
<evidence type="ECO:0000313" key="4">
    <source>
        <dbReference type="Proteomes" id="UP000500953"/>
    </source>
</evidence>
<dbReference type="Proteomes" id="UP000500953">
    <property type="component" value="Chromosome"/>
</dbReference>